<proteinExistence type="predicted"/>
<gene>
    <name evidence="3" type="ORF">CHYS00102_LOCUS29186</name>
</gene>
<name>A0A7S1C0M1_9STRA</name>
<keyword evidence="1" id="KW-0472">Membrane</keyword>
<sequence length="386" mass="42181">MLRKSVLWFCSLNLLRRHVSDAQSFLDFNIGRPTVYMAKENPLESEGETTHLAMFSTDDAPDTKFALNLEYDIGGPVTNATCTYYYTNCTQLSNEPVVSQGPCTMSPTKFVSTVLIDPREINSSPLTTFGDNFSTGEVTFCVKTELLNEDGVSVIFNSENLAIGFDLMVNDYAVQDNVVQPYDINTDIQEVSTRYRIDACRCDSGSSSLACISGDPPDLQQNGLIHICIFPNSTDVAISNFDMKFVQDDEDVLTAVTLGSIGPEAGSLSAILGTSTRYKIVSRLVTSLFLSDSNTFDVTGTALLEFRNVRRERRLVDLRPLSNNDRVLDEVPGASAGEAPLNLEVQLRQISASKTSNPKPVVISLFVIGGCAAIGAALLLVKKYKK</sequence>
<keyword evidence="2" id="KW-0732">Signal</keyword>
<feature type="transmembrane region" description="Helical" evidence="1">
    <location>
        <begin position="361"/>
        <end position="381"/>
    </location>
</feature>
<organism evidence="3">
    <name type="scientific">Corethron hystrix</name>
    <dbReference type="NCBI Taxonomy" id="216773"/>
    <lineage>
        <taxon>Eukaryota</taxon>
        <taxon>Sar</taxon>
        <taxon>Stramenopiles</taxon>
        <taxon>Ochrophyta</taxon>
        <taxon>Bacillariophyta</taxon>
        <taxon>Coscinodiscophyceae</taxon>
        <taxon>Corethrophycidae</taxon>
        <taxon>Corethrales</taxon>
        <taxon>Corethraceae</taxon>
        <taxon>Corethron</taxon>
    </lineage>
</organism>
<accession>A0A7S1C0M1</accession>
<evidence type="ECO:0000313" key="3">
    <source>
        <dbReference type="EMBL" id="CAD8901967.1"/>
    </source>
</evidence>
<protein>
    <submittedName>
        <fullName evidence="3">Uncharacterized protein</fullName>
    </submittedName>
</protein>
<dbReference type="EMBL" id="HBFR01039920">
    <property type="protein sequence ID" value="CAD8901967.1"/>
    <property type="molecule type" value="Transcribed_RNA"/>
</dbReference>
<feature type="signal peptide" evidence="2">
    <location>
        <begin position="1"/>
        <end position="22"/>
    </location>
</feature>
<reference evidence="3" key="1">
    <citation type="submission" date="2021-01" db="EMBL/GenBank/DDBJ databases">
        <authorList>
            <person name="Corre E."/>
            <person name="Pelletier E."/>
            <person name="Niang G."/>
            <person name="Scheremetjew M."/>
            <person name="Finn R."/>
            <person name="Kale V."/>
            <person name="Holt S."/>
            <person name="Cochrane G."/>
            <person name="Meng A."/>
            <person name="Brown T."/>
            <person name="Cohen L."/>
        </authorList>
    </citation>
    <scope>NUCLEOTIDE SEQUENCE</scope>
    <source>
        <strain evidence="3">308</strain>
    </source>
</reference>
<keyword evidence="1" id="KW-0812">Transmembrane</keyword>
<feature type="chain" id="PRO_5031393363" evidence="2">
    <location>
        <begin position="23"/>
        <end position="386"/>
    </location>
</feature>
<evidence type="ECO:0000256" key="2">
    <source>
        <dbReference type="SAM" id="SignalP"/>
    </source>
</evidence>
<dbReference type="AlphaFoldDB" id="A0A7S1C0M1"/>
<evidence type="ECO:0000256" key="1">
    <source>
        <dbReference type="SAM" id="Phobius"/>
    </source>
</evidence>
<keyword evidence="1" id="KW-1133">Transmembrane helix</keyword>